<dbReference type="InterPro" id="IPR036250">
    <property type="entry name" value="AcylCo_DH-like_C"/>
</dbReference>
<accession>A0A846RXL0</accession>
<evidence type="ECO:0000259" key="2">
    <source>
        <dbReference type="Pfam" id="PF00441"/>
    </source>
</evidence>
<gene>
    <name evidence="3" type="ORF">BKA07_000418</name>
</gene>
<dbReference type="Gene3D" id="2.40.110.10">
    <property type="entry name" value="Butyryl-CoA Dehydrogenase, subunit A, domain 2"/>
    <property type="match status" value="1"/>
</dbReference>
<dbReference type="AlphaFoldDB" id="A0A846RXL0"/>
<reference evidence="3 4" key="1">
    <citation type="submission" date="2020-03" db="EMBL/GenBank/DDBJ databases">
        <title>Sequencing the genomes of 1000 actinobacteria strains.</title>
        <authorList>
            <person name="Klenk H.-P."/>
        </authorList>
    </citation>
    <scope>NUCLEOTIDE SEQUENCE [LARGE SCALE GENOMIC DNA]</scope>
    <source>
        <strain evidence="3 4">DSM 18964</strain>
    </source>
</reference>
<dbReference type="GO" id="GO:0003995">
    <property type="term" value="F:acyl-CoA dehydrogenase activity"/>
    <property type="evidence" value="ECO:0007669"/>
    <property type="project" value="TreeGrafter"/>
</dbReference>
<evidence type="ECO:0000256" key="1">
    <source>
        <dbReference type="ARBA" id="ARBA00022630"/>
    </source>
</evidence>
<evidence type="ECO:0000313" key="3">
    <source>
        <dbReference type="EMBL" id="NJC55383.1"/>
    </source>
</evidence>
<keyword evidence="1" id="KW-0285">Flavoprotein</keyword>
<dbReference type="PANTHER" id="PTHR43884:SF12">
    <property type="entry name" value="ISOVALERYL-COA DEHYDROGENASE, MITOCHONDRIAL-RELATED"/>
    <property type="match status" value="1"/>
</dbReference>
<organism evidence="3 4">
    <name type="scientific">Brevibacterium marinum</name>
    <dbReference type="NCBI Taxonomy" id="418643"/>
    <lineage>
        <taxon>Bacteria</taxon>
        <taxon>Bacillati</taxon>
        <taxon>Actinomycetota</taxon>
        <taxon>Actinomycetes</taxon>
        <taxon>Micrococcales</taxon>
        <taxon>Brevibacteriaceae</taxon>
        <taxon>Brevibacterium</taxon>
    </lineage>
</organism>
<dbReference type="InterPro" id="IPR009075">
    <property type="entry name" value="AcylCo_DH/oxidase_C"/>
</dbReference>
<keyword evidence="4" id="KW-1185">Reference proteome</keyword>
<evidence type="ECO:0000313" key="4">
    <source>
        <dbReference type="Proteomes" id="UP000576792"/>
    </source>
</evidence>
<comment type="caution">
    <text evidence="3">The sequence shown here is derived from an EMBL/GenBank/DDBJ whole genome shotgun (WGS) entry which is preliminary data.</text>
</comment>
<feature type="domain" description="Acyl-CoA dehydrogenase/oxidase C-terminal" evidence="2">
    <location>
        <begin position="20"/>
        <end position="77"/>
    </location>
</feature>
<dbReference type="Proteomes" id="UP000576792">
    <property type="component" value="Unassembled WGS sequence"/>
</dbReference>
<dbReference type="InterPro" id="IPR046373">
    <property type="entry name" value="Acyl-CoA_Oxase/DH_mid-dom_sf"/>
</dbReference>
<proteinExistence type="predicted"/>
<dbReference type="Gene3D" id="1.20.140.10">
    <property type="entry name" value="Butyryl-CoA Dehydrogenase, subunit A, domain 3"/>
    <property type="match status" value="2"/>
</dbReference>
<dbReference type="PANTHER" id="PTHR43884">
    <property type="entry name" value="ACYL-COA DEHYDROGENASE"/>
    <property type="match status" value="1"/>
</dbReference>
<dbReference type="EMBL" id="JAATJN010000001">
    <property type="protein sequence ID" value="NJC55383.1"/>
    <property type="molecule type" value="Genomic_DNA"/>
</dbReference>
<dbReference type="Pfam" id="PF00441">
    <property type="entry name" value="Acyl-CoA_dh_1"/>
    <property type="match status" value="1"/>
</dbReference>
<name>A0A846RXL0_9MICO</name>
<protein>
    <submittedName>
        <fullName evidence="3">Alkylation response protein AidB-like acyl-CoA dehydrogenase</fullName>
    </submittedName>
</protein>
<sequence length="129" mass="14100">MELTFTDCPSPAVRIVGEEGDGLKVALRALDHTRITIASRAVGVDQGALDYAIGYLKERKQFGQRIVEFQGIQFIFAAKVFASDAAMEITTDAVRLLGGAEYVVDHPVERICEGTDQVQRLVMGRSLLS</sequence>
<dbReference type="SUPFAM" id="SSF47203">
    <property type="entry name" value="Acyl-CoA dehydrogenase C-terminal domain-like"/>
    <property type="match status" value="1"/>
</dbReference>